<organism evidence="2 3">
    <name type="scientific">Frateuria aurantia (strain ATCC 33424 / DSM 6220 / KCTC 2777 / LMG 1558 / NBRC 3245 / NCIMB 13370)</name>
    <name type="common">Acetobacter aurantius</name>
    <dbReference type="NCBI Taxonomy" id="767434"/>
    <lineage>
        <taxon>Bacteria</taxon>
        <taxon>Pseudomonadati</taxon>
        <taxon>Pseudomonadota</taxon>
        <taxon>Gammaproteobacteria</taxon>
        <taxon>Lysobacterales</taxon>
        <taxon>Rhodanobacteraceae</taxon>
        <taxon>Frateuria</taxon>
    </lineage>
</organism>
<dbReference type="KEGG" id="fau:Fraau_1586"/>
<keyword evidence="1" id="KW-1133">Transmembrane helix</keyword>
<evidence type="ECO:0000256" key="1">
    <source>
        <dbReference type="SAM" id="Phobius"/>
    </source>
</evidence>
<name>H8L6R8_FRAAD</name>
<feature type="transmembrane region" description="Helical" evidence="1">
    <location>
        <begin position="7"/>
        <end position="28"/>
    </location>
</feature>
<dbReference type="EMBL" id="CP003350">
    <property type="protein sequence ID" value="AFC86004.1"/>
    <property type="molecule type" value="Genomic_DNA"/>
</dbReference>
<dbReference type="AlphaFoldDB" id="H8L6R8"/>
<gene>
    <name evidence="2" type="ordered locus">Fraau_1586</name>
</gene>
<evidence type="ECO:0000313" key="3">
    <source>
        <dbReference type="Proteomes" id="UP000005234"/>
    </source>
</evidence>
<dbReference type="Pfam" id="PF06092">
    <property type="entry name" value="DUF943"/>
    <property type="match status" value="1"/>
</dbReference>
<keyword evidence="1" id="KW-0812">Transmembrane</keyword>
<protein>
    <submittedName>
        <fullName evidence="2">Enterobacterial putative membrane protein (DUF943)</fullName>
    </submittedName>
</protein>
<dbReference type="HOGENOM" id="CLU_131530_1_0_6"/>
<dbReference type="RefSeq" id="WP_014403009.1">
    <property type="nucleotide sequence ID" value="NC_017033.1"/>
</dbReference>
<reference evidence="2" key="1">
    <citation type="submission" date="2012-02" db="EMBL/GenBank/DDBJ databases">
        <title>The complete genome of Frateuria aurantia DSM 6220.</title>
        <authorList>
            <consortium name="US DOE Joint Genome Institute (JGI-PGF)"/>
            <person name="Lucas S."/>
            <person name="Copeland A."/>
            <person name="Lapidus A."/>
            <person name="Glavina del Rio T."/>
            <person name="Dalin E."/>
            <person name="Tice H."/>
            <person name="Bruce D."/>
            <person name="Goodwin L."/>
            <person name="Pitluck S."/>
            <person name="Peters L."/>
            <person name="Ovchinnikova G."/>
            <person name="Teshima H."/>
            <person name="Kyrpides N."/>
            <person name="Mavromatis K."/>
            <person name="Ivanova N."/>
            <person name="Brettin T."/>
            <person name="Detter J.C."/>
            <person name="Han C."/>
            <person name="Larimer F."/>
            <person name="Land M."/>
            <person name="Hauser L."/>
            <person name="Markowitz V."/>
            <person name="Cheng J.-F."/>
            <person name="Hugenholtz P."/>
            <person name="Woyke T."/>
            <person name="Wu D."/>
            <person name="Brambilla E."/>
            <person name="Klenk H.-P."/>
            <person name="Eisen J.A."/>
        </authorList>
    </citation>
    <scope>NUCLEOTIDE SEQUENCE</scope>
    <source>
        <strain evidence="2">DSM 6220</strain>
    </source>
</reference>
<keyword evidence="3" id="KW-1185">Reference proteome</keyword>
<accession>H8L6R8</accession>
<proteinExistence type="predicted"/>
<dbReference type="InterPro" id="IPR010351">
    <property type="entry name" value="DUF943"/>
</dbReference>
<keyword evidence="1" id="KW-0472">Membrane</keyword>
<dbReference type="eggNOG" id="ENOG5032WC0">
    <property type="taxonomic scope" value="Bacteria"/>
</dbReference>
<dbReference type="OrthoDB" id="6521020at2"/>
<dbReference type="Proteomes" id="UP000005234">
    <property type="component" value="Chromosome"/>
</dbReference>
<sequence>MKKESKIFSTATSVASIIAASTMLWSVLPTTKVIDTHQHEYFSSILVNHLPLTDNLKIRWWKNNCRSILKEYKIPTPSRDGTYYITIWSFGEGYMEEDDHDRLCFHDMKVKNRCIKKDALLFINHSKNRGLILEIENRNYRIENDGSVTRLRNS</sequence>
<evidence type="ECO:0000313" key="2">
    <source>
        <dbReference type="EMBL" id="AFC86004.1"/>
    </source>
</evidence>